<reference evidence="2" key="2">
    <citation type="submission" date="2020-06" db="EMBL/GenBank/DDBJ databases">
        <title>Helianthus annuus Genome sequencing and assembly Release 2.</title>
        <authorList>
            <person name="Gouzy J."/>
            <person name="Langlade N."/>
            <person name="Munos S."/>
        </authorList>
    </citation>
    <scope>NUCLEOTIDE SEQUENCE</scope>
    <source>
        <tissue evidence="2">Leaves</tissue>
    </source>
</reference>
<evidence type="ECO:0000256" key="1">
    <source>
        <dbReference type="SAM" id="MobiDB-lite"/>
    </source>
</evidence>
<comment type="caution">
    <text evidence="2">The sequence shown here is derived from an EMBL/GenBank/DDBJ whole genome shotgun (WGS) entry which is preliminary data.</text>
</comment>
<sequence>MFCAANFRKLARPLADSEKRIKAIYQLLDIERSFVPFLPSSSQHSSSNMSDTRNMPILLDLDKLDSYPTPVQVKKETPATTSSKLTVAPKPNPRTRASMSKKRTGSDTAASASKGFSYEDLSFTDSLEPMTSFLHKGLQHLLNLYTESREAVKVLEARNKKLEITVSDQGKIAEAKTQHYEDKLKKVTQDAEVKLAATQVDHE</sequence>
<dbReference type="Gramene" id="mRNA:HanXRQr2_Chr04g0169331">
    <property type="protein sequence ID" value="mRNA:HanXRQr2_Chr04g0169331"/>
    <property type="gene ID" value="HanXRQr2_Chr04g0169331"/>
</dbReference>
<keyword evidence="3" id="KW-1185">Reference proteome</keyword>
<protein>
    <submittedName>
        <fullName evidence="2">Uncharacterized protein</fullName>
    </submittedName>
</protein>
<name>A0A9K3J9V8_HELAN</name>
<gene>
    <name evidence="2" type="ORF">HanXRQr2_Chr04g0169331</name>
</gene>
<accession>A0A9K3J9V8</accession>
<feature type="region of interest" description="Disordered" evidence="1">
    <location>
        <begin position="72"/>
        <end position="111"/>
    </location>
</feature>
<organism evidence="2 3">
    <name type="scientific">Helianthus annuus</name>
    <name type="common">Common sunflower</name>
    <dbReference type="NCBI Taxonomy" id="4232"/>
    <lineage>
        <taxon>Eukaryota</taxon>
        <taxon>Viridiplantae</taxon>
        <taxon>Streptophyta</taxon>
        <taxon>Embryophyta</taxon>
        <taxon>Tracheophyta</taxon>
        <taxon>Spermatophyta</taxon>
        <taxon>Magnoliopsida</taxon>
        <taxon>eudicotyledons</taxon>
        <taxon>Gunneridae</taxon>
        <taxon>Pentapetalae</taxon>
        <taxon>asterids</taxon>
        <taxon>campanulids</taxon>
        <taxon>Asterales</taxon>
        <taxon>Asteraceae</taxon>
        <taxon>Asteroideae</taxon>
        <taxon>Heliantheae alliance</taxon>
        <taxon>Heliantheae</taxon>
        <taxon>Helianthus</taxon>
    </lineage>
</organism>
<dbReference type="EMBL" id="MNCJ02000319">
    <property type="protein sequence ID" value="KAF5810430.1"/>
    <property type="molecule type" value="Genomic_DNA"/>
</dbReference>
<evidence type="ECO:0000313" key="2">
    <source>
        <dbReference type="EMBL" id="KAF5810430.1"/>
    </source>
</evidence>
<evidence type="ECO:0000313" key="3">
    <source>
        <dbReference type="Proteomes" id="UP000215914"/>
    </source>
</evidence>
<dbReference type="AlphaFoldDB" id="A0A9K3J9V8"/>
<reference evidence="2" key="1">
    <citation type="journal article" date="2017" name="Nature">
        <title>The sunflower genome provides insights into oil metabolism, flowering and Asterid evolution.</title>
        <authorList>
            <person name="Badouin H."/>
            <person name="Gouzy J."/>
            <person name="Grassa C.J."/>
            <person name="Murat F."/>
            <person name="Staton S.E."/>
            <person name="Cottret L."/>
            <person name="Lelandais-Briere C."/>
            <person name="Owens G.L."/>
            <person name="Carrere S."/>
            <person name="Mayjonade B."/>
            <person name="Legrand L."/>
            <person name="Gill N."/>
            <person name="Kane N.C."/>
            <person name="Bowers J.E."/>
            <person name="Hubner S."/>
            <person name="Bellec A."/>
            <person name="Berard A."/>
            <person name="Berges H."/>
            <person name="Blanchet N."/>
            <person name="Boniface M.C."/>
            <person name="Brunel D."/>
            <person name="Catrice O."/>
            <person name="Chaidir N."/>
            <person name="Claudel C."/>
            <person name="Donnadieu C."/>
            <person name="Faraut T."/>
            <person name="Fievet G."/>
            <person name="Helmstetter N."/>
            <person name="King M."/>
            <person name="Knapp S.J."/>
            <person name="Lai Z."/>
            <person name="Le Paslier M.C."/>
            <person name="Lippi Y."/>
            <person name="Lorenzon L."/>
            <person name="Mandel J.R."/>
            <person name="Marage G."/>
            <person name="Marchand G."/>
            <person name="Marquand E."/>
            <person name="Bret-Mestries E."/>
            <person name="Morien E."/>
            <person name="Nambeesan S."/>
            <person name="Nguyen T."/>
            <person name="Pegot-Espagnet P."/>
            <person name="Pouilly N."/>
            <person name="Raftis F."/>
            <person name="Sallet E."/>
            <person name="Schiex T."/>
            <person name="Thomas J."/>
            <person name="Vandecasteele C."/>
            <person name="Vares D."/>
            <person name="Vear F."/>
            <person name="Vautrin S."/>
            <person name="Crespi M."/>
            <person name="Mangin B."/>
            <person name="Burke J.M."/>
            <person name="Salse J."/>
            <person name="Munos S."/>
            <person name="Vincourt P."/>
            <person name="Rieseberg L.H."/>
            <person name="Langlade N.B."/>
        </authorList>
    </citation>
    <scope>NUCLEOTIDE SEQUENCE</scope>
    <source>
        <tissue evidence="2">Leaves</tissue>
    </source>
</reference>
<dbReference type="Proteomes" id="UP000215914">
    <property type="component" value="Unassembled WGS sequence"/>
</dbReference>
<proteinExistence type="predicted"/>